<dbReference type="InterPro" id="IPR000375">
    <property type="entry name" value="Dynamin_stalk"/>
</dbReference>
<sequence>MTKVPVGDQPADIESQIREMLMQFVTKENCLMLAVSPANSDLANSDALKIAKEVDPQGYIGVVNRSQKDIDGRKDINAAIAAERKFFLSHPAYRHLAERMGTPYLQKVLNQQLTNHIRDTLPALRAKLQSQLLSIEKEVEEYKNFRPDDPSRKTKALLQ</sequence>
<evidence type="ECO:0000313" key="3">
    <source>
        <dbReference type="Proteomes" id="UP001434883"/>
    </source>
</evidence>
<gene>
    <name evidence="2" type="primary">DNM1_1</name>
    <name evidence="2" type="ORF">XENOCAPTIV_000560</name>
</gene>
<dbReference type="InterPro" id="IPR022812">
    <property type="entry name" value="Dynamin"/>
</dbReference>
<dbReference type="PANTHER" id="PTHR11566">
    <property type="entry name" value="DYNAMIN"/>
    <property type="match status" value="1"/>
</dbReference>
<proteinExistence type="predicted"/>
<dbReference type="Gene3D" id="3.40.50.300">
    <property type="entry name" value="P-loop containing nucleotide triphosphate hydrolases"/>
    <property type="match status" value="1"/>
</dbReference>
<evidence type="ECO:0000259" key="1">
    <source>
        <dbReference type="Pfam" id="PF01031"/>
    </source>
</evidence>
<organism evidence="2 3">
    <name type="scientific">Xenoophorus captivus</name>
    <dbReference type="NCBI Taxonomy" id="1517983"/>
    <lineage>
        <taxon>Eukaryota</taxon>
        <taxon>Metazoa</taxon>
        <taxon>Chordata</taxon>
        <taxon>Craniata</taxon>
        <taxon>Vertebrata</taxon>
        <taxon>Euteleostomi</taxon>
        <taxon>Actinopterygii</taxon>
        <taxon>Neopterygii</taxon>
        <taxon>Teleostei</taxon>
        <taxon>Neoteleostei</taxon>
        <taxon>Acanthomorphata</taxon>
        <taxon>Ovalentaria</taxon>
        <taxon>Atherinomorphae</taxon>
        <taxon>Cyprinodontiformes</taxon>
        <taxon>Goodeidae</taxon>
        <taxon>Xenoophorus</taxon>
    </lineage>
</organism>
<feature type="domain" description="Dynamin stalk" evidence="1">
    <location>
        <begin position="57"/>
        <end position="159"/>
    </location>
</feature>
<protein>
    <submittedName>
        <fullName evidence="2">Dynamin- GTPase protein</fullName>
    </submittedName>
</protein>
<name>A0ABV0REZ2_9TELE</name>
<dbReference type="EMBL" id="JAHRIN010043059">
    <property type="protein sequence ID" value="MEQ2206606.1"/>
    <property type="molecule type" value="Genomic_DNA"/>
</dbReference>
<comment type="caution">
    <text evidence="2">The sequence shown here is derived from an EMBL/GenBank/DDBJ whole genome shotgun (WGS) entry which is preliminary data.</text>
</comment>
<evidence type="ECO:0000313" key="2">
    <source>
        <dbReference type="EMBL" id="MEQ2206606.1"/>
    </source>
</evidence>
<dbReference type="Proteomes" id="UP001434883">
    <property type="component" value="Unassembled WGS sequence"/>
</dbReference>
<dbReference type="InterPro" id="IPR027417">
    <property type="entry name" value="P-loop_NTPase"/>
</dbReference>
<dbReference type="SUPFAM" id="SSF52540">
    <property type="entry name" value="P-loop containing nucleoside triphosphate hydrolases"/>
    <property type="match status" value="1"/>
</dbReference>
<reference evidence="2 3" key="1">
    <citation type="submission" date="2021-06" db="EMBL/GenBank/DDBJ databases">
        <authorList>
            <person name="Palmer J.M."/>
        </authorList>
    </citation>
    <scope>NUCLEOTIDE SEQUENCE [LARGE SCALE GENOMIC DNA]</scope>
    <source>
        <strain evidence="2 3">XC_2019</strain>
        <tissue evidence="2">Muscle</tissue>
    </source>
</reference>
<accession>A0ABV0REZ2</accession>
<dbReference type="Pfam" id="PF01031">
    <property type="entry name" value="Dynamin_M"/>
    <property type="match status" value="1"/>
</dbReference>
<dbReference type="PANTHER" id="PTHR11566:SF32">
    <property type="entry name" value="DYNAMIN-1"/>
    <property type="match status" value="1"/>
</dbReference>
<keyword evidence="3" id="KW-1185">Reference proteome</keyword>